<evidence type="ECO:0000313" key="6">
    <source>
        <dbReference type="EMBL" id="CAA9392522.1"/>
    </source>
</evidence>
<feature type="transmembrane region" description="Helical" evidence="5">
    <location>
        <begin position="37"/>
        <end position="61"/>
    </location>
</feature>
<evidence type="ECO:0000256" key="1">
    <source>
        <dbReference type="ARBA" id="ARBA00004141"/>
    </source>
</evidence>
<proteinExistence type="predicted"/>
<dbReference type="GO" id="GO:0016020">
    <property type="term" value="C:membrane"/>
    <property type="evidence" value="ECO:0007669"/>
    <property type="project" value="UniProtKB-SubCell"/>
</dbReference>
<organism evidence="6">
    <name type="scientific">uncultured Leptolyngbya sp</name>
    <dbReference type="NCBI Taxonomy" id="332963"/>
    <lineage>
        <taxon>Bacteria</taxon>
        <taxon>Bacillati</taxon>
        <taxon>Cyanobacteriota</taxon>
        <taxon>Cyanophyceae</taxon>
        <taxon>Leptolyngbyales</taxon>
        <taxon>Leptolyngbyaceae</taxon>
        <taxon>Leptolyngbya group</taxon>
        <taxon>Leptolyngbya</taxon>
        <taxon>environmental samples</taxon>
    </lineage>
</organism>
<feature type="transmembrane region" description="Helical" evidence="5">
    <location>
        <begin position="101"/>
        <end position="119"/>
    </location>
</feature>
<keyword evidence="2 5" id="KW-0812">Transmembrane</keyword>
<accession>A0A6J4NSK8</accession>
<dbReference type="AlphaFoldDB" id="A0A6J4NSK8"/>
<dbReference type="InterPro" id="IPR032808">
    <property type="entry name" value="DoxX"/>
</dbReference>
<name>A0A6J4NSK8_9CYAN</name>
<feature type="transmembrane region" description="Helical" evidence="5">
    <location>
        <begin position="6"/>
        <end position="25"/>
    </location>
</feature>
<keyword evidence="4 5" id="KW-0472">Membrane</keyword>
<evidence type="ECO:0000256" key="3">
    <source>
        <dbReference type="ARBA" id="ARBA00022989"/>
    </source>
</evidence>
<sequence length="140" mass="15571">MNQYKHYLRIVLSLSMVIAGTLHFAKPAPFVKIVPDLLPYPLALVYISGFFEILGGVGLLIPPVSQAAAWGLIALFIAVFPANINMAIHNIQFEGIPQNQFLYWARLPFQAVLVAWGWWLTMPDDLAKPALEQGVPTIQD</sequence>
<evidence type="ECO:0008006" key="7">
    <source>
        <dbReference type="Google" id="ProtNLM"/>
    </source>
</evidence>
<keyword evidence="3 5" id="KW-1133">Transmembrane helix</keyword>
<reference evidence="6" key="1">
    <citation type="submission" date="2020-02" db="EMBL/GenBank/DDBJ databases">
        <authorList>
            <person name="Meier V. D."/>
        </authorList>
    </citation>
    <scope>NUCLEOTIDE SEQUENCE</scope>
    <source>
        <strain evidence="6">AVDCRST_MAG94</strain>
    </source>
</reference>
<gene>
    <name evidence="6" type="ORF">AVDCRST_MAG94-5470</name>
</gene>
<comment type="subcellular location">
    <subcellularLocation>
        <location evidence="1">Membrane</location>
        <topology evidence="1">Multi-pass membrane protein</topology>
    </subcellularLocation>
</comment>
<protein>
    <recommendedName>
        <fullName evidence="7">Cytoplasmic membrane protein FsxA</fullName>
    </recommendedName>
</protein>
<dbReference type="PANTHER" id="PTHR36974">
    <property type="entry name" value="MEMBRANE PROTEIN-RELATED"/>
    <property type="match status" value="1"/>
</dbReference>
<feature type="transmembrane region" description="Helical" evidence="5">
    <location>
        <begin position="67"/>
        <end position="89"/>
    </location>
</feature>
<evidence type="ECO:0000256" key="5">
    <source>
        <dbReference type="SAM" id="Phobius"/>
    </source>
</evidence>
<evidence type="ECO:0000256" key="4">
    <source>
        <dbReference type="ARBA" id="ARBA00023136"/>
    </source>
</evidence>
<evidence type="ECO:0000256" key="2">
    <source>
        <dbReference type="ARBA" id="ARBA00022692"/>
    </source>
</evidence>
<dbReference type="PANTHER" id="PTHR36974:SF1">
    <property type="entry name" value="DOXX FAMILY MEMBRANE PROTEIN"/>
    <property type="match status" value="1"/>
</dbReference>
<dbReference type="Pfam" id="PF13564">
    <property type="entry name" value="DoxX_2"/>
    <property type="match status" value="1"/>
</dbReference>
<dbReference type="EMBL" id="CADCTY010001873">
    <property type="protein sequence ID" value="CAA9392522.1"/>
    <property type="molecule type" value="Genomic_DNA"/>
</dbReference>